<dbReference type="InterPro" id="IPR015424">
    <property type="entry name" value="PyrdxlP-dep_Trfase"/>
</dbReference>
<dbReference type="GO" id="GO:0030170">
    <property type="term" value="F:pyridoxal phosphate binding"/>
    <property type="evidence" value="ECO:0007669"/>
    <property type="project" value="InterPro"/>
</dbReference>
<dbReference type="AlphaFoldDB" id="A0A9W9S0I4"/>
<dbReference type="InterPro" id="IPR004839">
    <property type="entry name" value="Aminotransferase_I/II_large"/>
</dbReference>
<accession>A0A9W9S0I4</accession>
<proteinExistence type="predicted"/>
<dbReference type="Proteomes" id="UP001147747">
    <property type="component" value="Unassembled WGS sequence"/>
</dbReference>
<evidence type="ECO:0000259" key="2">
    <source>
        <dbReference type="Pfam" id="PF00155"/>
    </source>
</evidence>
<dbReference type="GO" id="GO:0008483">
    <property type="term" value="F:transaminase activity"/>
    <property type="evidence" value="ECO:0007669"/>
    <property type="project" value="TreeGrafter"/>
</dbReference>
<sequence>MANHLNTHFNPFTPVDAEEVTFAAGVTSLNELCALLLCDPDDSILLIGPVYGSFTRDLTTKTSVNLEYVHVGEKDQFSPDSIAEIETGFEAAKARGKNVKALFICNPHNPLGRCYSRETLTGLLRLCAKKGIHLVSDEIYALSVYERDDRPSETFTSVRSIDCTGIISSDQVHVLYGMSKVVQISRYTESERRQC</sequence>
<dbReference type="SUPFAM" id="SSF53383">
    <property type="entry name" value="PLP-dependent transferases"/>
    <property type="match status" value="1"/>
</dbReference>
<dbReference type="PANTHER" id="PTHR43795">
    <property type="entry name" value="BIFUNCTIONAL ASPARTATE AMINOTRANSFERASE AND GLUTAMATE/ASPARTATE-PREPHENATE AMINOTRANSFERASE-RELATED"/>
    <property type="match status" value="1"/>
</dbReference>
<comment type="caution">
    <text evidence="3">The sequence shown here is derived from an EMBL/GenBank/DDBJ whole genome shotgun (WGS) entry which is preliminary data.</text>
</comment>
<evidence type="ECO:0000256" key="1">
    <source>
        <dbReference type="ARBA" id="ARBA00022898"/>
    </source>
</evidence>
<dbReference type="GeneID" id="81377894"/>
<feature type="domain" description="Aminotransferase class I/classII large" evidence="2">
    <location>
        <begin position="10"/>
        <end position="180"/>
    </location>
</feature>
<dbReference type="EMBL" id="JAPZBU010000013">
    <property type="protein sequence ID" value="KAJ5369665.1"/>
    <property type="molecule type" value="Genomic_DNA"/>
</dbReference>
<dbReference type="PANTHER" id="PTHR43795:SF39">
    <property type="entry name" value="AMINOTRANSFERASE CLASS I_CLASSII DOMAIN-CONTAINING PROTEIN"/>
    <property type="match status" value="1"/>
</dbReference>
<organism evidence="3 4">
    <name type="scientific">Penicillium cosmopolitanum</name>
    <dbReference type="NCBI Taxonomy" id="1131564"/>
    <lineage>
        <taxon>Eukaryota</taxon>
        <taxon>Fungi</taxon>
        <taxon>Dikarya</taxon>
        <taxon>Ascomycota</taxon>
        <taxon>Pezizomycotina</taxon>
        <taxon>Eurotiomycetes</taxon>
        <taxon>Eurotiomycetidae</taxon>
        <taxon>Eurotiales</taxon>
        <taxon>Aspergillaceae</taxon>
        <taxon>Penicillium</taxon>
    </lineage>
</organism>
<dbReference type="CDD" id="cd00609">
    <property type="entry name" value="AAT_like"/>
    <property type="match status" value="1"/>
</dbReference>
<dbReference type="Pfam" id="PF00155">
    <property type="entry name" value="Aminotran_1_2"/>
    <property type="match status" value="1"/>
</dbReference>
<keyword evidence="4" id="KW-1185">Reference proteome</keyword>
<keyword evidence="1" id="KW-0663">Pyridoxal phosphate</keyword>
<protein>
    <recommendedName>
        <fullName evidence="2">Aminotransferase class I/classII large domain-containing protein</fullName>
    </recommendedName>
</protein>
<dbReference type="Gene3D" id="3.40.640.10">
    <property type="entry name" value="Type I PLP-dependent aspartate aminotransferase-like (Major domain)"/>
    <property type="match status" value="1"/>
</dbReference>
<dbReference type="PRINTS" id="PR00753">
    <property type="entry name" value="ACCSYNTHASE"/>
</dbReference>
<name>A0A9W9S0I4_9EURO</name>
<dbReference type="OrthoDB" id="7042322at2759"/>
<evidence type="ECO:0000313" key="3">
    <source>
        <dbReference type="EMBL" id="KAJ5369665.1"/>
    </source>
</evidence>
<dbReference type="GO" id="GO:0006520">
    <property type="term" value="P:amino acid metabolic process"/>
    <property type="evidence" value="ECO:0007669"/>
    <property type="project" value="TreeGrafter"/>
</dbReference>
<dbReference type="RefSeq" id="XP_056480903.1">
    <property type="nucleotide sequence ID" value="XM_056638914.1"/>
</dbReference>
<evidence type="ECO:0000313" key="4">
    <source>
        <dbReference type="Proteomes" id="UP001147747"/>
    </source>
</evidence>
<dbReference type="InterPro" id="IPR050478">
    <property type="entry name" value="Ethylene_sulfur-biosynth"/>
</dbReference>
<reference evidence="3" key="2">
    <citation type="journal article" date="2023" name="IMA Fungus">
        <title>Comparative genomic study of the Penicillium genus elucidates a diverse pangenome and 15 lateral gene transfer events.</title>
        <authorList>
            <person name="Petersen C."/>
            <person name="Sorensen T."/>
            <person name="Nielsen M.R."/>
            <person name="Sondergaard T.E."/>
            <person name="Sorensen J.L."/>
            <person name="Fitzpatrick D.A."/>
            <person name="Frisvad J.C."/>
            <person name="Nielsen K.L."/>
        </authorList>
    </citation>
    <scope>NUCLEOTIDE SEQUENCE</scope>
    <source>
        <strain evidence="3">IBT 29677</strain>
    </source>
</reference>
<dbReference type="InterPro" id="IPR015421">
    <property type="entry name" value="PyrdxlP-dep_Trfase_major"/>
</dbReference>
<reference evidence="3" key="1">
    <citation type="submission" date="2022-12" db="EMBL/GenBank/DDBJ databases">
        <authorList>
            <person name="Petersen C."/>
        </authorList>
    </citation>
    <scope>NUCLEOTIDE SEQUENCE</scope>
    <source>
        <strain evidence="3">IBT 29677</strain>
    </source>
</reference>
<gene>
    <name evidence="3" type="ORF">N7509_014277</name>
</gene>